<keyword evidence="7" id="KW-1185">Reference proteome</keyword>
<feature type="active site" evidence="4">
    <location>
        <position position="131"/>
    </location>
</feature>
<dbReference type="SUPFAM" id="SSF52738">
    <property type="entry name" value="Methylesterase CheB, C-terminal domain"/>
    <property type="match status" value="1"/>
</dbReference>
<name>A0ABN0SZR8_9PSEU</name>
<sequence length="336" mass="34691">MPSRDLIVVGASAGGVEALRAFVAGLPEDLDAAVAVVLHIPARATSALPTILDRSGPLPAVPARAGMALRRGRIHVAPPDHHVIVVDGVVHLSRGPTENGHRPSVDALFRSAALARGPGVVGVVLSGTLDDGAAGMVAIAARGGLTVVQDPEEALFAGMVHAVLRHVEADHVLAAGKMGELLRGEVGGPVADADDPSELLRREAAWAANGSGAGPGEVESVGTPSSFSCPDCGGALMALDGEHTRFRCHVGHAWTAEALLEAQDAALERALWAALRALEEQVSLSRRMRLSAEARGSHSIVERCRRAEAEAAGAADVLRAHLLDGTFTRPNPPEHA</sequence>
<evidence type="ECO:0000259" key="5">
    <source>
        <dbReference type="PROSITE" id="PS50122"/>
    </source>
</evidence>
<dbReference type="Proteomes" id="UP001500416">
    <property type="component" value="Unassembled WGS sequence"/>
</dbReference>
<dbReference type="PANTHER" id="PTHR42872">
    <property type="entry name" value="PROTEIN-GLUTAMATE METHYLESTERASE/PROTEIN-GLUTAMINE GLUTAMINASE"/>
    <property type="match status" value="1"/>
</dbReference>
<dbReference type="InterPro" id="IPR035909">
    <property type="entry name" value="CheB_C"/>
</dbReference>
<dbReference type="InterPro" id="IPR000673">
    <property type="entry name" value="Sig_transdc_resp-reg_Me-estase"/>
</dbReference>
<dbReference type="CDD" id="cd16433">
    <property type="entry name" value="CheB"/>
    <property type="match status" value="1"/>
</dbReference>
<evidence type="ECO:0000256" key="1">
    <source>
        <dbReference type="ARBA" id="ARBA00022801"/>
    </source>
</evidence>
<organism evidence="6 7">
    <name type="scientific">Saccharothrix mutabilis subsp. mutabilis</name>
    <dbReference type="NCBI Taxonomy" id="66855"/>
    <lineage>
        <taxon>Bacteria</taxon>
        <taxon>Bacillati</taxon>
        <taxon>Actinomycetota</taxon>
        <taxon>Actinomycetes</taxon>
        <taxon>Pseudonocardiales</taxon>
        <taxon>Pseudonocardiaceae</taxon>
        <taxon>Saccharothrix</taxon>
    </lineage>
</organism>
<dbReference type="InterPro" id="IPR011247">
    <property type="entry name" value="Chemotax_prot-Glu_Me-esterase"/>
</dbReference>
<accession>A0ABN0SZR8</accession>
<evidence type="ECO:0000256" key="2">
    <source>
        <dbReference type="ARBA" id="ARBA00039140"/>
    </source>
</evidence>
<reference evidence="6 7" key="1">
    <citation type="journal article" date="2019" name="Int. J. Syst. Evol. Microbiol.">
        <title>The Global Catalogue of Microorganisms (GCM) 10K type strain sequencing project: providing services to taxonomists for standard genome sequencing and annotation.</title>
        <authorList>
            <consortium name="The Broad Institute Genomics Platform"/>
            <consortium name="The Broad Institute Genome Sequencing Center for Infectious Disease"/>
            <person name="Wu L."/>
            <person name="Ma J."/>
        </authorList>
    </citation>
    <scope>NUCLEOTIDE SEQUENCE [LARGE SCALE GENOMIC DNA]</scope>
    <source>
        <strain evidence="6 7">JCM 3380</strain>
    </source>
</reference>
<keyword evidence="4" id="KW-0145">Chemotaxis</keyword>
<dbReference type="Gene3D" id="3.40.50.180">
    <property type="entry name" value="Methylesterase CheB, C-terminal domain"/>
    <property type="match status" value="1"/>
</dbReference>
<dbReference type="RefSeq" id="WP_343931541.1">
    <property type="nucleotide sequence ID" value="NZ_BAAABU010000001.1"/>
</dbReference>
<evidence type="ECO:0000256" key="3">
    <source>
        <dbReference type="ARBA" id="ARBA00048267"/>
    </source>
</evidence>
<evidence type="ECO:0000313" key="6">
    <source>
        <dbReference type="EMBL" id="GAA0207407.1"/>
    </source>
</evidence>
<dbReference type="Pfam" id="PF01339">
    <property type="entry name" value="CheB_methylest"/>
    <property type="match status" value="1"/>
</dbReference>
<protein>
    <recommendedName>
        <fullName evidence="2">protein-glutamate methylesterase</fullName>
        <ecNumber evidence="2">3.1.1.61</ecNumber>
    </recommendedName>
</protein>
<dbReference type="EC" id="3.1.1.61" evidence="2"/>
<gene>
    <name evidence="6" type="ORF">GCM10010492_01180</name>
</gene>
<evidence type="ECO:0000313" key="7">
    <source>
        <dbReference type="Proteomes" id="UP001500416"/>
    </source>
</evidence>
<comment type="catalytic activity">
    <reaction evidence="3">
        <text>[protein]-L-glutamate 5-O-methyl ester + H2O = L-glutamyl-[protein] + methanol + H(+)</text>
        <dbReference type="Rhea" id="RHEA:23236"/>
        <dbReference type="Rhea" id="RHEA-COMP:10208"/>
        <dbReference type="Rhea" id="RHEA-COMP:10311"/>
        <dbReference type="ChEBI" id="CHEBI:15377"/>
        <dbReference type="ChEBI" id="CHEBI:15378"/>
        <dbReference type="ChEBI" id="CHEBI:17790"/>
        <dbReference type="ChEBI" id="CHEBI:29973"/>
        <dbReference type="ChEBI" id="CHEBI:82795"/>
        <dbReference type="EC" id="3.1.1.61"/>
    </reaction>
</comment>
<dbReference type="EMBL" id="BAAABU010000001">
    <property type="protein sequence ID" value="GAA0207407.1"/>
    <property type="molecule type" value="Genomic_DNA"/>
</dbReference>
<feature type="active site" evidence="4">
    <location>
        <position position="39"/>
    </location>
</feature>
<proteinExistence type="predicted"/>
<keyword evidence="1 4" id="KW-0378">Hydrolase</keyword>
<dbReference type="PIRSF" id="PIRSF036461">
    <property type="entry name" value="Chmtx_methlestr"/>
    <property type="match status" value="1"/>
</dbReference>
<dbReference type="PANTHER" id="PTHR42872:SF6">
    <property type="entry name" value="PROTEIN-GLUTAMATE METHYLESTERASE_PROTEIN-GLUTAMINE GLUTAMINASE"/>
    <property type="match status" value="1"/>
</dbReference>
<feature type="active site" evidence="4">
    <location>
        <position position="12"/>
    </location>
</feature>
<evidence type="ECO:0000256" key="4">
    <source>
        <dbReference type="PROSITE-ProRule" id="PRU00050"/>
    </source>
</evidence>
<feature type="domain" description="CheB-type methylesterase" evidence="5">
    <location>
        <begin position="1"/>
        <end position="189"/>
    </location>
</feature>
<comment type="caution">
    <text evidence="6">The sequence shown here is derived from an EMBL/GenBank/DDBJ whole genome shotgun (WGS) entry which is preliminary data.</text>
</comment>
<dbReference type="PROSITE" id="PS50122">
    <property type="entry name" value="CHEB"/>
    <property type="match status" value="1"/>
</dbReference>